<dbReference type="InterPro" id="IPR017972">
    <property type="entry name" value="Cyt_P450_CS"/>
</dbReference>
<comment type="caution">
    <text evidence="9">The sequence shown here is derived from an EMBL/GenBank/DDBJ whole genome shotgun (WGS) entry which is preliminary data.</text>
</comment>
<dbReference type="PRINTS" id="PR00385">
    <property type="entry name" value="P450"/>
</dbReference>
<dbReference type="GO" id="GO:0016705">
    <property type="term" value="F:oxidoreductase activity, acting on paired donors, with incorporation or reduction of molecular oxygen"/>
    <property type="evidence" value="ECO:0007669"/>
    <property type="project" value="InterPro"/>
</dbReference>
<feature type="binding site" description="axial binding residue" evidence="7">
    <location>
        <position position="396"/>
    </location>
    <ligand>
        <name>heme</name>
        <dbReference type="ChEBI" id="CHEBI:30413"/>
    </ligand>
    <ligandPart>
        <name>Fe</name>
        <dbReference type="ChEBI" id="CHEBI:18248"/>
    </ligandPart>
</feature>
<evidence type="ECO:0000256" key="7">
    <source>
        <dbReference type="PIRSR" id="PIRSR602401-1"/>
    </source>
</evidence>
<dbReference type="AlphaFoldDB" id="A0A317ZKS3"/>
<proteinExistence type="inferred from homology"/>
<dbReference type="InterPro" id="IPR036396">
    <property type="entry name" value="Cyt_P450_sf"/>
</dbReference>
<dbReference type="InterPro" id="IPR050196">
    <property type="entry name" value="Cytochrome_P450_Monoox"/>
</dbReference>
<comment type="cofactor">
    <cofactor evidence="7">
        <name>heme</name>
        <dbReference type="ChEBI" id="CHEBI:30413"/>
    </cofactor>
</comment>
<dbReference type="PRINTS" id="PR00463">
    <property type="entry name" value="EP450I"/>
</dbReference>
<dbReference type="GO" id="GO:0020037">
    <property type="term" value="F:heme binding"/>
    <property type="evidence" value="ECO:0007669"/>
    <property type="project" value="InterPro"/>
</dbReference>
<evidence type="ECO:0000256" key="3">
    <source>
        <dbReference type="ARBA" id="ARBA00022723"/>
    </source>
</evidence>
<evidence type="ECO:0000313" key="10">
    <source>
        <dbReference type="Proteomes" id="UP000247099"/>
    </source>
</evidence>
<dbReference type="Gene3D" id="1.10.630.10">
    <property type="entry name" value="Cytochrome P450"/>
    <property type="match status" value="1"/>
</dbReference>
<keyword evidence="3 7" id="KW-0479">Metal-binding</keyword>
<evidence type="ECO:0000256" key="4">
    <source>
        <dbReference type="ARBA" id="ARBA00023002"/>
    </source>
</evidence>
<dbReference type="InParanoid" id="A0A317ZKS3"/>
<evidence type="ECO:0008006" key="11">
    <source>
        <dbReference type="Google" id="ProtNLM"/>
    </source>
</evidence>
<evidence type="ECO:0000256" key="2">
    <source>
        <dbReference type="ARBA" id="ARBA00022617"/>
    </source>
</evidence>
<dbReference type="InterPro" id="IPR002401">
    <property type="entry name" value="Cyt_P450_E_grp-I"/>
</dbReference>
<dbReference type="PANTHER" id="PTHR24291:SF50">
    <property type="entry name" value="BIFUNCTIONAL ALBAFLAVENONE MONOOXYGENASE_TERPENE SYNTHASE"/>
    <property type="match status" value="1"/>
</dbReference>
<dbReference type="PANTHER" id="PTHR24291">
    <property type="entry name" value="CYTOCHROME P450 FAMILY 4"/>
    <property type="match status" value="1"/>
</dbReference>
<keyword evidence="2 7" id="KW-0349">Heme</keyword>
<dbReference type="InterPro" id="IPR001128">
    <property type="entry name" value="Cyt_P450"/>
</dbReference>
<dbReference type="PROSITE" id="PS00086">
    <property type="entry name" value="CYTOCHROME_P450"/>
    <property type="match status" value="1"/>
</dbReference>
<evidence type="ECO:0000313" key="9">
    <source>
        <dbReference type="EMBL" id="PXA04777.1"/>
    </source>
</evidence>
<dbReference type="EMBL" id="QHJQ01000003">
    <property type="protein sequence ID" value="PXA04777.1"/>
    <property type="molecule type" value="Genomic_DNA"/>
</dbReference>
<dbReference type="SUPFAM" id="SSF48264">
    <property type="entry name" value="Cytochrome P450"/>
    <property type="match status" value="1"/>
</dbReference>
<organism evidence="9 10">
    <name type="scientific">Coraliomargarita sinensis</name>
    <dbReference type="NCBI Taxonomy" id="2174842"/>
    <lineage>
        <taxon>Bacteria</taxon>
        <taxon>Pseudomonadati</taxon>
        <taxon>Verrucomicrobiota</taxon>
        <taxon>Opitutia</taxon>
        <taxon>Puniceicoccales</taxon>
        <taxon>Coraliomargaritaceae</taxon>
        <taxon>Coraliomargarita</taxon>
    </lineage>
</organism>
<keyword evidence="4 8" id="KW-0560">Oxidoreductase</keyword>
<dbReference type="Proteomes" id="UP000247099">
    <property type="component" value="Unassembled WGS sequence"/>
</dbReference>
<keyword evidence="6 8" id="KW-0503">Monooxygenase</keyword>
<reference evidence="9 10" key="1">
    <citation type="submission" date="2018-05" db="EMBL/GenBank/DDBJ databases">
        <title>Coraliomargarita sinensis sp. nov., isolated from a marine solar saltern.</title>
        <authorList>
            <person name="Zhou L.Y."/>
        </authorList>
    </citation>
    <scope>NUCLEOTIDE SEQUENCE [LARGE SCALE GENOMIC DNA]</scope>
    <source>
        <strain evidence="9 10">WN38</strain>
    </source>
</reference>
<name>A0A317ZKS3_9BACT</name>
<dbReference type="Pfam" id="PF00067">
    <property type="entry name" value="p450"/>
    <property type="match status" value="1"/>
</dbReference>
<keyword evidence="10" id="KW-1185">Reference proteome</keyword>
<gene>
    <name evidence="9" type="ORF">DDZ13_06305</name>
</gene>
<evidence type="ECO:0000256" key="8">
    <source>
        <dbReference type="RuleBase" id="RU000461"/>
    </source>
</evidence>
<evidence type="ECO:0000256" key="1">
    <source>
        <dbReference type="ARBA" id="ARBA00010617"/>
    </source>
</evidence>
<evidence type="ECO:0000256" key="6">
    <source>
        <dbReference type="ARBA" id="ARBA00023033"/>
    </source>
</evidence>
<dbReference type="GO" id="GO:0004497">
    <property type="term" value="F:monooxygenase activity"/>
    <property type="evidence" value="ECO:0007669"/>
    <property type="project" value="UniProtKB-KW"/>
</dbReference>
<evidence type="ECO:0000256" key="5">
    <source>
        <dbReference type="ARBA" id="ARBA00023004"/>
    </source>
</evidence>
<keyword evidence="5 7" id="KW-0408">Iron</keyword>
<accession>A0A317ZKS3</accession>
<protein>
    <recommendedName>
        <fullName evidence="11">Cytochrome P450</fullName>
    </recommendedName>
</protein>
<sequence length="449" mass="51358">MRDYTISSMKGEPVWGSLRHMQRDSVDFLETCGALGDIVNYRFVNRRMVGLHHPDLVKDVLLTRHELFVKKGIYSRMNAVFRNGLLTAEGEFWKKQRRIIQPSFTRKNLNTMVAAMSEEAAGFRDELLESADSNQTVDAFEAMLKIALRIITKTMFSNDVSGRHREIAEHIYAINAFLKHRNFSYVPLPTWIPTPSHNRFRHALKSLDSIVMELVRERMQREDPGDDLLGMLLKSTDPETGKRMPMHQVRAEAITIFITGHETTATALSWAYYEMAKAPKLAEELYQTVDAVFGSSVPEFTGEAMKELGCLDNIFYESIRMHPPIYVTYRQAAKDVTLGGVRIRRGDTVHISPLIANYDTRYWNEPESFNPQRFKGGAEGDDKFVFFPFGVGPRSCIGSHFALLEARIIMTTLAQALKFELVDPHFVAKPEPLVTLKPRSPLPMRVRRR</sequence>
<dbReference type="GO" id="GO:0005506">
    <property type="term" value="F:iron ion binding"/>
    <property type="evidence" value="ECO:0007669"/>
    <property type="project" value="InterPro"/>
</dbReference>
<comment type="similarity">
    <text evidence="1 8">Belongs to the cytochrome P450 family.</text>
</comment>